<evidence type="ECO:0008006" key="9">
    <source>
        <dbReference type="Google" id="ProtNLM"/>
    </source>
</evidence>
<dbReference type="OrthoDB" id="387657at2759"/>
<evidence type="ECO:0000313" key="6">
    <source>
        <dbReference type="Proteomes" id="UP000219974"/>
    </source>
</evidence>
<protein>
    <recommendedName>
        <fullName evidence="9">Endonuclease/exonuclease/phosphatase domain-containing protein</fullName>
    </recommendedName>
</protein>
<proteinExistence type="predicted"/>
<evidence type="ECO:0000313" key="8">
    <source>
        <dbReference type="Proteomes" id="UP000516480"/>
    </source>
</evidence>
<name>A0A1C6WSA1_PLABE</name>
<evidence type="ECO:0000313" key="7">
    <source>
        <dbReference type="Proteomes" id="UP000220214"/>
    </source>
</evidence>
<accession>A0A1C6WSA1</accession>
<evidence type="ECO:0000313" key="2">
    <source>
        <dbReference type="EMBL" id="SCM15614.1"/>
    </source>
</evidence>
<dbReference type="AlphaFoldDB" id="A0A1C6WSA1"/>
<dbReference type="Proteomes" id="UP000516480">
    <property type="component" value="Chromosome 4"/>
</dbReference>
<evidence type="ECO:0000313" key="5">
    <source>
        <dbReference type="Proteomes" id="UP000219860"/>
    </source>
</evidence>
<reference evidence="5 6" key="1">
    <citation type="submission" date="2016-08" db="EMBL/GenBank/DDBJ databases">
        <authorList>
            <consortium name="Pathogen Informatics"/>
        </authorList>
    </citation>
    <scope>NUCLEOTIDE SEQUENCE [LARGE SCALE GENOMIC DNA]</scope>
    <source>
        <strain evidence="1 8">NK65 ny</strain>
        <strain evidence="4 7">NK65e</strain>
        <strain evidence="2 5">SP11 Antwerpcl1</strain>
        <strain evidence="3 6">SP11 RLL</strain>
    </source>
</reference>
<dbReference type="EMBL" id="LT608252">
    <property type="protein sequence ID" value="SCM15614.1"/>
    <property type="molecule type" value="Genomic_DNA"/>
</dbReference>
<dbReference type="EMBL" id="LT608268">
    <property type="protein sequence ID" value="SCM17406.1"/>
    <property type="molecule type" value="Genomic_DNA"/>
</dbReference>
<gene>
    <name evidence="4" type="ORF">PBNK65E_000063600</name>
    <name evidence="1" type="ORF">PBNK65NY_000063100</name>
    <name evidence="2" type="ORF">PBSP11A_000063300</name>
    <name evidence="3" type="ORF">PBSP11RLL_000063200</name>
</gene>
<dbReference type="Proteomes" id="UP000220214">
    <property type="component" value="Chromosome 4"/>
</dbReference>
<sequence length="305" mass="36817">MKRKKNNCKIINKKNNIKIKYKDMNNAHNNVTRMPGNKNRKNIQKKTKENIYYNNNNNNKLYNRFKNKKYKDYHLLYYNLNNLNGNNDMKDKQTFLDIPFNSIREQSKRNSSNNKNIYKLFQAFFYNKIIKIFQKNKNYNTPFFMQINDSFLNNEITWDPLNPLNIIGPHSSCIGLRCDYIFFPSINKTIWNRWFDKNKNNKYFAEEIETNVEPQLNSENNKFYEQYNFPLCTNNNNELDILKCYFIKRAKILFNKPYVIINSNYNSKHLSCYFFGVKTNNINFVTLSDHYAIQIDLQLKKNTII</sequence>
<organism evidence="1 8">
    <name type="scientific">Plasmodium berghei</name>
    <dbReference type="NCBI Taxonomy" id="5821"/>
    <lineage>
        <taxon>Eukaryota</taxon>
        <taxon>Sar</taxon>
        <taxon>Alveolata</taxon>
        <taxon>Apicomplexa</taxon>
        <taxon>Aconoidasida</taxon>
        <taxon>Haemosporida</taxon>
        <taxon>Plasmodiidae</taxon>
        <taxon>Plasmodium</taxon>
        <taxon>Plasmodium (Vinckeia)</taxon>
    </lineage>
</organism>
<dbReference type="EMBL" id="LT608140">
    <property type="protein sequence ID" value="SCL92202.1"/>
    <property type="molecule type" value="Genomic_DNA"/>
</dbReference>
<evidence type="ECO:0000313" key="1">
    <source>
        <dbReference type="EMBL" id="SCL92202.1"/>
    </source>
</evidence>
<dbReference type="Proteomes" id="UP000219860">
    <property type="component" value="Chromosome 4"/>
</dbReference>
<evidence type="ECO:0000313" key="3">
    <source>
        <dbReference type="EMBL" id="SCM17406.1"/>
    </source>
</evidence>
<dbReference type="EMBL" id="LT614630">
    <property type="protein sequence ID" value="SCN22686.1"/>
    <property type="molecule type" value="Genomic_DNA"/>
</dbReference>
<evidence type="ECO:0000313" key="4">
    <source>
        <dbReference type="EMBL" id="SCN22686.1"/>
    </source>
</evidence>
<dbReference type="Proteomes" id="UP000219974">
    <property type="component" value="Chromosome 4"/>
</dbReference>